<proteinExistence type="predicted"/>
<sequence length="218" mass="23370">MPFVDLSHPIRPGMPAYPGDDPPAFKEAAEYQADGYREREVTLLSHTGTHLDAPAHMLPEARPLDEFPIEHFFGPACVLDVTDLPPGATIGLDLLAEIERPLAEATFLLIRTGRALEWGEPSYFNEIPVLASPAAKRVAKLAESNGGRLRGVGLDVCSPDPVGAVRFPIHHILLGAGLLIVENLADLSALPTSGFTFACPPLPLADADGAPCRAWAQW</sequence>
<protein>
    <submittedName>
        <fullName evidence="2">Kynurenine formamidase</fullName>
        <ecNumber evidence="2">3.5.1.9</ecNumber>
    </submittedName>
</protein>
<dbReference type="SUPFAM" id="SSF102198">
    <property type="entry name" value="Putative cyclase"/>
    <property type="match status" value="1"/>
</dbReference>
<dbReference type="PANTHER" id="PTHR31118">
    <property type="entry name" value="CYCLASE-LIKE PROTEIN 2"/>
    <property type="match status" value="1"/>
</dbReference>
<keyword evidence="2" id="KW-0378">Hydrolase</keyword>
<gene>
    <name evidence="2" type="primary">kynB</name>
    <name evidence="2" type="ORF">CA12_05220</name>
</gene>
<evidence type="ECO:0000313" key="3">
    <source>
        <dbReference type="Proteomes" id="UP000318741"/>
    </source>
</evidence>
<dbReference type="InterPro" id="IPR007325">
    <property type="entry name" value="KFase/CYL"/>
</dbReference>
<dbReference type="Gene3D" id="3.50.30.50">
    <property type="entry name" value="Putative cyclase"/>
    <property type="match status" value="1"/>
</dbReference>
<dbReference type="InterPro" id="IPR037175">
    <property type="entry name" value="KFase_sf"/>
</dbReference>
<dbReference type="PANTHER" id="PTHR31118:SF32">
    <property type="entry name" value="KYNURENINE FORMAMIDASE"/>
    <property type="match status" value="1"/>
</dbReference>
<organism evidence="2 3">
    <name type="scientific">Alienimonas californiensis</name>
    <dbReference type="NCBI Taxonomy" id="2527989"/>
    <lineage>
        <taxon>Bacteria</taxon>
        <taxon>Pseudomonadati</taxon>
        <taxon>Planctomycetota</taxon>
        <taxon>Planctomycetia</taxon>
        <taxon>Planctomycetales</taxon>
        <taxon>Planctomycetaceae</taxon>
        <taxon>Alienimonas</taxon>
    </lineage>
</organism>
<dbReference type="EC" id="3.5.1.9" evidence="2"/>
<dbReference type="Pfam" id="PF04199">
    <property type="entry name" value="Cyclase"/>
    <property type="match status" value="1"/>
</dbReference>
<evidence type="ECO:0000313" key="2">
    <source>
        <dbReference type="EMBL" id="QDT14449.1"/>
    </source>
</evidence>
<accession>A0A517P500</accession>
<name>A0A517P500_9PLAN</name>
<keyword evidence="3" id="KW-1185">Reference proteome</keyword>
<dbReference type="KEGG" id="acaf:CA12_05220"/>
<dbReference type="RefSeq" id="WP_145357297.1">
    <property type="nucleotide sequence ID" value="NZ_CP036265.1"/>
</dbReference>
<dbReference type="AlphaFoldDB" id="A0A517P500"/>
<dbReference type="GO" id="GO:0019441">
    <property type="term" value="P:L-tryptophan catabolic process to kynurenine"/>
    <property type="evidence" value="ECO:0007669"/>
    <property type="project" value="InterPro"/>
</dbReference>
<dbReference type="Proteomes" id="UP000318741">
    <property type="component" value="Chromosome"/>
</dbReference>
<evidence type="ECO:0000256" key="1">
    <source>
        <dbReference type="SAM" id="MobiDB-lite"/>
    </source>
</evidence>
<reference evidence="2 3" key="1">
    <citation type="submission" date="2019-02" db="EMBL/GenBank/DDBJ databases">
        <title>Deep-cultivation of Planctomycetes and their phenomic and genomic characterization uncovers novel biology.</title>
        <authorList>
            <person name="Wiegand S."/>
            <person name="Jogler M."/>
            <person name="Boedeker C."/>
            <person name="Pinto D."/>
            <person name="Vollmers J."/>
            <person name="Rivas-Marin E."/>
            <person name="Kohn T."/>
            <person name="Peeters S.H."/>
            <person name="Heuer A."/>
            <person name="Rast P."/>
            <person name="Oberbeckmann S."/>
            <person name="Bunk B."/>
            <person name="Jeske O."/>
            <person name="Meyerdierks A."/>
            <person name="Storesund J.E."/>
            <person name="Kallscheuer N."/>
            <person name="Luecker S."/>
            <person name="Lage O.M."/>
            <person name="Pohl T."/>
            <person name="Merkel B.J."/>
            <person name="Hornburger P."/>
            <person name="Mueller R.-W."/>
            <person name="Bruemmer F."/>
            <person name="Labrenz M."/>
            <person name="Spormann A.M."/>
            <person name="Op den Camp H."/>
            <person name="Overmann J."/>
            <person name="Amann R."/>
            <person name="Jetten M.S.M."/>
            <person name="Mascher T."/>
            <person name="Medema M.H."/>
            <person name="Devos D.P."/>
            <person name="Kaster A.-K."/>
            <person name="Ovreas L."/>
            <person name="Rohde M."/>
            <person name="Galperin M.Y."/>
            <person name="Jogler C."/>
        </authorList>
    </citation>
    <scope>NUCLEOTIDE SEQUENCE [LARGE SCALE GENOMIC DNA]</scope>
    <source>
        <strain evidence="2 3">CA12</strain>
    </source>
</reference>
<feature type="region of interest" description="Disordered" evidence="1">
    <location>
        <begin position="1"/>
        <end position="22"/>
    </location>
</feature>
<dbReference type="GO" id="GO:0004061">
    <property type="term" value="F:arylformamidase activity"/>
    <property type="evidence" value="ECO:0007669"/>
    <property type="project" value="UniProtKB-EC"/>
</dbReference>
<dbReference type="OrthoDB" id="9796085at2"/>
<dbReference type="EMBL" id="CP036265">
    <property type="protein sequence ID" value="QDT14449.1"/>
    <property type="molecule type" value="Genomic_DNA"/>
</dbReference>